<dbReference type="Proteomes" id="UP000724584">
    <property type="component" value="Unassembled WGS sequence"/>
</dbReference>
<name>A0ACB7NW17_9PEZI</name>
<comment type="caution">
    <text evidence="1">The sequence shown here is derived from an EMBL/GenBank/DDBJ whole genome shotgun (WGS) entry which is preliminary data.</text>
</comment>
<feature type="non-terminal residue" evidence="1">
    <location>
        <position position="888"/>
    </location>
</feature>
<organism evidence="1 2">
    <name type="scientific">Chaetomium tenue</name>
    <dbReference type="NCBI Taxonomy" id="1854479"/>
    <lineage>
        <taxon>Eukaryota</taxon>
        <taxon>Fungi</taxon>
        <taxon>Dikarya</taxon>
        <taxon>Ascomycota</taxon>
        <taxon>Pezizomycotina</taxon>
        <taxon>Sordariomycetes</taxon>
        <taxon>Sordariomycetidae</taxon>
        <taxon>Sordariales</taxon>
        <taxon>Chaetomiaceae</taxon>
        <taxon>Chaetomium</taxon>
    </lineage>
</organism>
<gene>
    <name evidence="1" type="ORF">F5144DRAFT_633667</name>
</gene>
<proteinExistence type="predicted"/>
<evidence type="ECO:0000313" key="1">
    <source>
        <dbReference type="EMBL" id="KAH6617434.1"/>
    </source>
</evidence>
<dbReference type="EMBL" id="JAGIZQ010000007">
    <property type="protein sequence ID" value="KAH6617434.1"/>
    <property type="molecule type" value="Genomic_DNA"/>
</dbReference>
<sequence>MLLHNGSEWATVLESFQALVGQESFSEFQFTKPIDQLRADLQQQLQGMPLSTSFTHENRKSIDVVLGGMSALSGLATVLAPTSPGIGAMIWESTRINITNSKSDTRLAVAVITHLKPISQNFQRFGRYLDLFPSCEHLRRAVEIFCHHVIDLLGYAVKSLQGPKYALPSQAYIEESLQKRVDLINQTSYQVEREAKAARFQADESWKQREHSLAPQQLKLPSIFSCFDIPMNRKFCGREDIMEKLHKHLIGPENNPLPGGSVLIHGLGGMGKSSIAVKFVYDHSDVYNPLIFWFPADNRQKAIATAARVCKELGINLGDPANELAKAAFAWRSWMEQNDAWLVVYDNVEDEDLLRDFWPRNHKGTIIVTSRRPNITGTLVESGLDIDQTMRTFDEMLKLLTEKRELLMRWPLPTDAVASLPLAMLWEADIASLPDAARSMLQVMAFLDPDNIQEEMLLDEKVLELHEVLWLLPADRETYLHCLRSLSNYSLIRRDRSMLCVHRLVQDATIFRMDQEDLRNALDAAVDLIWTVFPKQSQNGLLMSSVLHLAQNYLPHVEALGKRYHQLAASVNYKSLHLAELAYYCSWSMYERGMFGPSLKLARTGLDIAAALSCETRSLKANLWTVIGGVQLEGVDLEESYRSLKFALDLRLDAVQAGLMDEKHPQIANSYMRLGTAAVGIGRVQEALKLGEQSISQRLAIPDKQIQMLAMSHHNVALAALHSGQLDKADAFIKRSIELTSITSKSMTPDQKLAMDARNIYCQGNIFWARGMKEEAREYHHRALEARVRTFGEVHPYVACAYWKLGRIWEEDDWRKAETYYAESVKIYERLTMVGSHLGRVLLHLGRLRLKNGVPEGQESITQAGGLYQDITHEEFHIEHGDPFRKLV</sequence>
<evidence type="ECO:0000313" key="2">
    <source>
        <dbReference type="Proteomes" id="UP000724584"/>
    </source>
</evidence>
<keyword evidence="2" id="KW-1185">Reference proteome</keyword>
<accession>A0ACB7NW17</accession>
<protein>
    <submittedName>
        <fullName evidence="1">Uncharacterized protein</fullName>
    </submittedName>
</protein>
<reference evidence="1 2" key="1">
    <citation type="journal article" date="2021" name="Nat. Commun.">
        <title>Genetic determinants of endophytism in the Arabidopsis root mycobiome.</title>
        <authorList>
            <person name="Mesny F."/>
            <person name="Miyauchi S."/>
            <person name="Thiergart T."/>
            <person name="Pickel B."/>
            <person name="Atanasova L."/>
            <person name="Karlsson M."/>
            <person name="Huettel B."/>
            <person name="Barry K.W."/>
            <person name="Haridas S."/>
            <person name="Chen C."/>
            <person name="Bauer D."/>
            <person name="Andreopoulos W."/>
            <person name="Pangilinan J."/>
            <person name="LaButti K."/>
            <person name="Riley R."/>
            <person name="Lipzen A."/>
            <person name="Clum A."/>
            <person name="Drula E."/>
            <person name="Henrissat B."/>
            <person name="Kohler A."/>
            <person name="Grigoriev I.V."/>
            <person name="Martin F.M."/>
            <person name="Hacquard S."/>
        </authorList>
    </citation>
    <scope>NUCLEOTIDE SEQUENCE [LARGE SCALE GENOMIC DNA]</scope>
    <source>
        <strain evidence="1 2">MPI-SDFR-AT-0079</strain>
    </source>
</reference>